<dbReference type="RefSeq" id="XP_060422430.1">
    <property type="nucleotide sequence ID" value="XM_060573130.1"/>
</dbReference>
<feature type="compositionally biased region" description="Basic and acidic residues" evidence="1">
    <location>
        <begin position="158"/>
        <end position="171"/>
    </location>
</feature>
<accession>A0AAJ0A6Z0</accession>
<keyword evidence="3" id="KW-1185">Reference proteome</keyword>
<dbReference type="EMBL" id="JAHMHR010000087">
    <property type="protein sequence ID" value="KAK1657666.1"/>
    <property type="molecule type" value="Genomic_DNA"/>
</dbReference>
<proteinExistence type="predicted"/>
<reference evidence="2" key="1">
    <citation type="submission" date="2021-06" db="EMBL/GenBank/DDBJ databases">
        <title>Comparative genomics, transcriptomics and evolutionary studies reveal genomic signatures of adaptation to plant cell wall in hemibiotrophic fungi.</title>
        <authorList>
            <consortium name="DOE Joint Genome Institute"/>
            <person name="Baroncelli R."/>
            <person name="Diaz J.F."/>
            <person name="Benocci T."/>
            <person name="Peng M."/>
            <person name="Battaglia E."/>
            <person name="Haridas S."/>
            <person name="Andreopoulos W."/>
            <person name="Labutti K."/>
            <person name="Pangilinan J."/>
            <person name="Floch G.L."/>
            <person name="Makela M.R."/>
            <person name="Henrissat B."/>
            <person name="Grigoriev I.V."/>
            <person name="Crouch J.A."/>
            <person name="De Vries R.P."/>
            <person name="Sukno S.A."/>
            <person name="Thon M.R."/>
        </authorList>
    </citation>
    <scope>NUCLEOTIDE SEQUENCE</scope>
    <source>
        <strain evidence="2">CBS 193.32</strain>
    </source>
</reference>
<feature type="compositionally biased region" description="Polar residues" evidence="1">
    <location>
        <begin position="200"/>
        <end position="216"/>
    </location>
</feature>
<dbReference type="AlphaFoldDB" id="A0AAJ0A6Z0"/>
<evidence type="ECO:0000256" key="1">
    <source>
        <dbReference type="SAM" id="MobiDB-lite"/>
    </source>
</evidence>
<evidence type="ECO:0000313" key="3">
    <source>
        <dbReference type="Proteomes" id="UP001224890"/>
    </source>
</evidence>
<feature type="compositionally biased region" description="Polar residues" evidence="1">
    <location>
        <begin position="172"/>
        <end position="182"/>
    </location>
</feature>
<sequence>MHKHVAPIASFLEDFKQNKVTRRDIIRRLSQNIDLVDSVPLSKATAPTQSRYTVARRHLQDIKDDLGQPLYYLCIIASSVTALHQYSRSGFQGALEAWAKEADIPLNFLGSARQAVEEYVANYTPSTIAPHPKRPRETSEGRQQSSNEADQGTRKKSRFDEEEKSLERQEESPSPQYIAQQNHDTSGNYEHYFTTAQNDAPQYLSNQPQGSTTTIPTELPPNPIIGNVIESEAYHATATEDENVGDEDVIPSHILNDYRPYVVVQADGIPSDCSSPSSL</sequence>
<gene>
    <name evidence="2" type="ORF">BDP55DRAFT_638561</name>
</gene>
<dbReference type="Proteomes" id="UP001224890">
    <property type="component" value="Unassembled WGS sequence"/>
</dbReference>
<protein>
    <submittedName>
        <fullName evidence="2">Uncharacterized protein</fullName>
    </submittedName>
</protein>
<name>A0AAJ0A6Z0_9PEZI</name>
<comment type="caution">
    <text evidence="2">The sequence shown here is derived from an EMBL/GenBank/DDBJ whole genome shotgun (WGS) entry which is preliminary data.</text>
</comment>
<feature type="region of interest" description="Disordered" evidence="1">
    <location>
        <begin position="200"/>
        <end position="221"/>
    </location>
</feature>
<dbReference type="GeneID" id="85457656"/>
<feature type="region of interest" description="Disordered" evidence="1">
    <location>
        <begin position="123"/>
        <end position="182"/>
    </location>
</feature>
<evidence type="ECO:0000313" key="2">
    <source>
        <dbReference type="EMBL" id="KAK1657666.1"/>
    </source>
</evidence>
<feature type="compositionally biased region" description="Polar residues" evidence="1">
    <location>
        <begin position="141"/>
        <end position="150"/>
    </location>
</feature>
<organism evidence="2 3">
    <name type="scientific">Colletotrichum godetiae</name>
    <dbReference type="NCBI Taxonomy" id="1209918"/>
    <lineage>
        <taxon>Eukaryota</taxon>
        <taxon>Fungi</taxon>
        <taxon>Dikarya</taxon>
        <taxon>Ascomycota</taxon>
        <taxon>Pezizomycotina</taxon>
        <taxon>Sordariomycetes</taxon>
        <taxon>Hypocreomycetidae</taxon>
        <taxon>Glomerellales</taxon>
        <taxon>Glomerellaceae</taxon>
        <taxon>Colletotrichum</taxon>
        <taxon>Colletotrichum acutatum species complex</taxon>
    </lineage>
</organism>